<dbReference type="PANTHER" id="PTHR30086:SF20">
    <property type="entry name" value="ARGININE EXPORTER PROTEIN ARGO-RELATED"/>
    <property type="match status" value="1"/>
</dbReference>
<comment type="subcellular location">
    <subcellularLocation>
        <location evidence="1">Cell membrane</location>
        <topology evidence="1">Multi-pass membrane protein</topology>
    </subcellularLocation>
</comment>
<proteinExistence type="predicted"/>
<dbReference type="Proteomes" id="UP000013165">
    <property type="component" value="Unassembled WGS sequence"/>
</dbReference>
<feature type="transmembrane region" description="Helical" evidence="6">
    <location>
        <begin position="187"/>
        <end position="204"/>
    </location>
</feature>
<dbReference type="eggNOG" id="COG1280">
    <property type="taxonomic scope" value="Bacteria"/>
</dbReference>
<evidence type="ECO:0000313" key="7">
    <source>
        <dbReference type="EMBL" id="ENO13185.2"/>
    </source>
</evidence>
<dbReference type="PANTHER" id="PTHR30086">
    <property type="entry name" value="ARGININE EXPORTER PROTEIN ARGO"/>
    <property type="match status" value="1"/>
</dbReference>
<feature type="transmembrane region" description="Helical" evidence="6">
    <location>
        <begin position="41"/>
        <end position="60"/>
    </location>
</feature>
<dbReference type="InterPro" id="IPR001123">
    <property type="entry name" value="LeuE-type"/>
</dbReference>
<dbReference type="Pfam" id="PF01810">
    <property type="entry name" value="LysE"/>
    <property type="match status" value="1"/>
</dbReference>
<evidence type="ECO:0000256" key="5">
    <source>
        <dbReference type="ARBA" id="ARBA00023136"/>
    </source>
</evidence>
<keyword evidence="3 6" id="KW-0812">Transmembrane</keyword>
<gene>
    <name evidence="7" type="ORF">J057_17355</name>
</gene>
<dbReference type="EMBL" id="APLQ01000014">
    <property type="protein sequence ID" value="ENO13185.2"/>
    <property type="molecule type" value="Genomic_DNA"/>
</dbReference>
<protein>
    <submittedName>
        <fullName evidence="7">LysE family translocator</fullName>
    </submittedName>
</protein>
<organism evidence="7 8">
    <name type="scientific">Marinobacter nanhaiticus D15-8W</name>
    <dbReference type="NCBI Taxonomy" id="626887"/>
    <lineage>
        <taxon>Bacteria</taxon>
        <taxon>Pseudomonadati</taxon>
        <taxon>Pseudomonadota</taxon>
        <taxon>Gammaproteobacteria</taxon>
        <taxon>Pseudomonadales</taxon>
        <taxon>Marinobacteraceae</taxon>
        <taxon>Marinobacter</taxon>
    </lineage>
</organism>
<dbReference type="PATRIC" id="fig|626887.3.peg.3468"/>
<dbReference type="AlphaFoldDB" id="N6VSR3"/>
<dbReference type="HOGENOM" id="CLU_079569_3_1_6"/>
<dbReference type="PIRSF" id="PIRSF006324">
    <property type="entry name" value="LeuE"/>
    <property type="match status" value="1"/>
</dbReference>
<evidence type="ECO:0000256" key="3">
    <source>
        <dbReference type="ARBA" id="ARBA00022692"/>
    </source>
</evidence>
<dbReference type="GO" id="GO:0005886">
    <property type="term" value="C:plasma membrane"/>
    <property type="evidence" value="ECO:0007669"/>
    <property type="project" value="UniProtKB-SubCell"/>
</dbReference>
<dbReference type="RefSeq" id="WP_040883332.1">
    <property type="nucleotide sequence ID" value="NZ_AP028878.1"/>
</dbReference>
<evidence type="ECO:0000256" key="6">
    <source>
        <dbReference type="SAM" id="Phobius"/>
    </source>
</evidence>
<feature type="transmembrane region" description="Helical" evidence="6">
    <location>
        <begin position="6"/>
        <end position="29"/>
    </location>
</feature>
<name>N6VSR3_9GAMM</name>
<reference evidence="7 8" key="1">
    <citation type="journal article" date="2013" name="Genome Announc.">
        <title>Genome Sequence of the Polycyclic Aromatic Hydrocarbon-Degrading Bacterium Strain Marinobacter nanhaiticus D15-8WT.</title>
        <authorList>
            <person name="Cui Z."/>
            <person name="Gao W."/>
            <person name="Li Q."/>
            <person name="Xu G."/>
            <person name="Zheng L."/>
        </authorList>
    </citation>
    <scope>NUCLEOTIDE SEQUENCE [LARGE SCALE GENOMIC DNA]</scope>
    <source>
        <strain evidence="7 8">D15-8W</strain>
    </source>
</reference>
<dbReference type="STRING" id="626887.J057_17355"/>
<feature type="transmembrane region" description="Helical" evidence="6">
    <location>
        <begin position="150"/>
        <end position="175"/>
    </location>
</feature>
<sequence length="208" mass="22034">MPESHNLWIFLSASFVLWVTPGPDTVYILARTTTQGRLSGVVSVLGIGSGVLAHTLLASIGLSTLLATSAAAFTVVKCIGAAYLIYLGIQAFRRGNAPPNTSSVATLSYQKIYWQGFLTNLLNPKVAVFFLAFLPQFVAPGINEGGARLLLLGVLFVLGGTIWCLMLVVFAAYFTKAARADGVVGRIVCKAVGAVYVVLGLNLLRAKL</sequence>
<feature type="transmembrane region" description="Helical" evidence="6">
    <location>
        <begin position="66"/>
        <end position="86"/>
    </location>
</feature>
<keyword evidence="8" id="KW-1185">Reference proteome</keyword>
<evidence type="ECO:0000256" key="2">
    <source>
        <dbReference type="ARBA" id="ARBA00022475"/>
    </source>
</evidence>
<dbReference type="GO" id="GO:0015171">
    <property type="term" value="F:amino acid transmembrane transporter activity"/>
    <property type="evidence" value="ECO:0007669"/>
    <property type="project" value="TreeGrafter"/>
</dbReference>
<evidence type="ECO:0000313" key="8">
    <source>
        <dbReference type="Proteomes" id="UP000013165"/>
    </source>
</evidence>
<keyword evidence="2" id="KW-1003">Cell membrane</keyword>
<accession>N6VSR3</accession>
<keyword evidence="5 6" id="KW-0472">Membrane</keyword>
<comment type="caution">
    <text evidence="7">The sequence shown here is derived from an EMBL/GenBank/DDBJ whole genome shotgun (WGS) entry which is preliminary data.</text>
</comment>
<feature type="transmembrane region" description="Helical" evidence="6">
    <location>
        <begin position="117"/>
        <end position="138"/>
    </location>
</feature>
<keyword evidence="4 6" id="KW-1133">Transmembrane helix</keyword>
<evidence type="ECO:0000256" key="4">
    <source>
        <dbReference type="ARBA" id="ARBA00022989"/>
    </source>
</evidence>
<evidence type="ECO:0000256" key="1">
    <source>
        <dbReference type="ARBA" id="ARBA00004651"/>
    </source>
</evidence>
<dbReference type="OrthoDB" id="9804822at2"/>